<evidence type="ECO:0000256" key="2">
    <source>
        <dbReference type="SAM" id="SignalP"/>
    </source>
</evidence>
<sequence length="101" mass="10726">MLMRKTLVLLAAAAAVSACTETIDKTRDQHAGDGSSGHLSKMTAGIWVDPQGCEHWIIDDGLEGYADLRRTPDGKPVCNSNLPRNVATGPFKSGSTFADPL</sequence>
<feature type="signal peptide" evidence="2">
    <location>
        <begin position="1"/>
        <end position="20"/>
    </location>
</feature>
<organism evidence="3 4">
    <name type="scientific">Leisingera methylohalidivorans DSM 14336</name>
    <dbReference type="NCBI Taxonomy" id="999552"/>
    <lineage>
        <taxon>Bacteria</taxon>
        <taxon>Pseudomonadati</taxon>
        <taxon>Pseudomonadota</taxon>
        <taxon>Alphaproteobacteria</taxon>
        <taxon>Rhodobacterales</taxon>
        <taxon>Roseobacteraceae</taxon>
        <taxon>Leisingera</taxon>
    </lineage>
</organism>
<dbReference type="Proteomes" id="UP000018780">
    <property type="component" value="Chromosome"/>
</dbReference>
<dbReference type="KEGG" id="lmd:METH_15585"/>
<dbReference type="STRING" id="999552.METH_15585"/>
<dbReference type="AlphaFoldDB" id="V9VVD8"/>
<evidence type="ECO:0008006" key="5">
    <source>
        <dbReference type="Google" id="ProtNLM"/>
    </source>
</evidence>
<evidence type="ECO:0000256" key="1">
    <source>
        <dbReference type="SAM" id="MobiDB-lite"/>
    </source>
</evidence>
<dbReference type="RefSeq" id="WP_024091312.1">
    <property type="nucleotide sequence ID" value="NC_023135.1"/>
</dbReference>
<name>V9VVD8_9RHOB</name>
<dbReference type="HOGENOM" id="CLU_2303290_0_0_5"/>
<feature type="chain" id="PRO_5004782741" description="Lipoprotein" evidence="2">
    <location>
        <begin position="21"/>
        <end position="101"/>
    </location>
</feature>
<dbReference type="PATRIC" id="fig|999552.6.peg.3120"/>
<dbReference type="OrthoDB" id="7859745at2"/>
<reference evidence="3 4" key="1">
    <citation type="submission" date="2013-09" db="EMBL/GenBank/DDBJ databases">
        <authorList>
            <consortium name="DOE Joint Genome Institute"/>
            <person name="Klenk H.-P."/>
            <person name="Huntemann M."/>
            <person name="Han J."/>
            <person name="Chen A."/>
            <person name="Kyrpides N."/>
            <person name="Mavromatis K."/>
            <person name="Markowitz V."/>
            <person name="Palaniappan K."/>
            <person name="Ivanova N."/>
            <person name="Schaumberg A."/>
            <person name="Pati A."/>
            <person name="Liolios K."/>
            <person name="Nordberg H.P."/>
            <person name="Cantor M.N."/>
            <person name="Hua S.X."/>
            <person name="Woyke T."/>
        </authorList>
    </citation>
    <scope>NUCLEOTIDE SEQUENCE [LARGE SCALE GENOMIC DNA]</scope>
    <source>
        <strain evidence="3 4">DSM 14336</strain>
    </source>
</reference>
<dbReference type="EMBL" id="CP006773">
    <property type="protein sequence ID" value="AHD01918.1"/>
    <property type="molecule type" value="Genomic_DNA"/>
</dbReference>
<gene>
    <name evidence="3" type="ORF">METH_15585</name>
</gene>
<protein>
    <recommendedName>
        <fullName evidence="5">Lipoprotein</fullName>
    </recommendedName>
</protein>
<proteinExistence type="predicted"/>
<accession>V9VVD8</accession>
<keyword evidence="2" id="KW-0732">Signal</keyword>
<evidence type="ECO:0000313" key="4">
    <source>
        <dbReference type="Proteomes" id="UP000018780"/>
    </source>
</evidence>
<feature type="region of interest" description="Disordered" evidence="1">
    <location>
        <begin position="74"/>
        <end position="101"/>
    </location>
</feature>
<dbReference type="PROSITE" id="PS51257">
    <property type="entry name" value="PROKAR_LIPOPROTEIN"/>
    <property type="match status" value="1"/>
</dbReference>
<keyword evidence="4" id="KW-1185">Reference proteome</keyword>
<evidence type="ECO:0000313" key="3">
    <source>
        <dbReference type="EMBL" id="AHD01918.1"/>
    </source>
</evidence>